<evidence type="ECO:0000313" key="1">
    <source>
        <dbReference type="EMBL" id="KPQ33858.1"/>
    </source>
</evidence>
<proteinExistence type="predicted"/>
<protein>
    <submittedName>
        <fullName evidence="1">Uncharacterized protein</fullName>
    </submittedName>
</protein>
<organism evidence="1 2">
    <name type="scientific">Phormidesmis priestleyi Ana</name>
    <dbReference type="NCBI Taxonomy" id="1666911"/>
    <lineage>
        <taxon>Bacteria</taxon>
        <taxon>Bacillati</taxon>
        <taxon>Cyanobacteriota</taxon>
        <taxon>Cyanophyceae</taxon>
        <taxon>Leptolyngbyales</taxon>
        <taxon>Leptolyngbyaceae</taxon>
        <taxon>Phormidesmis</taxon>
    </lineage>
</organism>
<evidence type="ECO:0000313" key="2">
    <source>
        <dbReference type="Proteomes" id="UP000050465"/>
    </source>
</evidence>
<dbReference type="Proteomes" id="UP000050465">
    <property type="component" value="Unassembled WGS sequence"/>
</dbReference>
<accession>A0A0N8KMI8</accession>
<reference evidence="1 2" key="1">
    <citation type="submission" date="2015-09" db="EMBL/GenBank/DDBJ databases">
        <title>Identification and resolution of microdiversity through metagenomic sequencing of parallel consortia.</title>
        <authorList>
            <person name="Nelson W.C."/>
            <person name="Romine M.F."/>
            <person name="Lindemann S.R."/>
        </authorList>
    </citation>
    <scope>NUCLEOTIDE SEQUENCE [LARGE SCALE GENOMIC DNA]</scope>
    <source>
        <strain evidence="1">Ana</strain>
    </source>
</reference>
<dbReference type="STRING" id="1666911.HLUCCA11_17030"/>
<gene>
    <name evidence="1" type="ORF">HLUCCA11_17030</name>
</gene>
<sequence>MTQFSYMQFSYMQFSYMWSCCTAAEGKVAVIKTQFKTQLKTQFKTRYFYAVLQGFLWTIPL</sequence>
<name>A0A0N8KMI8_9CYAN</name>
<dbReference type="EMBL" id="LJZR01000026">
    <property type="protein sequence ID" value="KPQ33858.1"/>
    <property type="molecule type" value="Genomic_DNA"/>
</dbReference>
<dbReference type="AlphaFoldDB" id="A0A0N8KMI8"/>
<comment type="caution">
    <text evidence="1">The sequence shown here is derived from an EMBL/GenBank/DDBJ whole genome shotgun (WGS) entry which is preliminary data.</text>
</comment>